<name>A0A5P9Q7G4_9MICO</name>
<organism evidence="4 5">
    <name type="scientific">Luteimicrobium xylanilyticum</name>
    <dbReference type="NCBI Taxonomy" id="1133546"/>
    <lineage>
        <taxon>Bacteria</taxon>
        <taxon>Bacillati</taxon>
        <taxon>Actinomycetota</taxon>
        <taxon>Actinomycetes</taxon>
        <taxon>Micrococcales</taxon>
        <taxon>Luteimicrobium</taxon>
    </lineage>
</organism>
<gene>
    <name evidence="4" type="ORF">KDY119_00876</name>
</gene>
<evidence type="ECO:0000256" key="2">
    <source>
        <dbReference type="SAM" id="MobiDB-lite"/>
    </source>
</evidence>
<dbReference type="InterPro" id="IPR000551">
    <property type="entry name" value="MerR-type_HTH_dom"/>
</dbReference>
<feature type="region of interest" description="Disordered" evidence="2">
    <location>
        <begin position="1"/>
        <end position="34"/>
    </location>
</feature>
<dbReference type="OrthoDB" id="9800334at2"/>
<sequence>MTGGSTSRPTSVPGPGHDDGDTEGQTTGGARASGYTVASVARRLGVAAATLRTWDRRYGLGPSSHVAGAHRRYTGEDVDRLLLMRELTLDGVAPAEAARTALAAGQEELHGRALAAEDLHDDPEVVASGPAPAATRPVLRAIAGGRDAGAGRSASRDVDPHALVTEIVDAAIAYDESRCDELLRIAPGGDPAAWWADVVEPARQRLVARVVLAGPGEAPEVLLNNATLHALRVFQAEYGDEVTERSGPPVSHPSRLGRIVLVFSAIGEPVPVVAHALAAALVAHGVTARVVTGPAGAHRSIELVTMVKPVAVVTVSGLTQPPWHLVEAIHEAHPGLPIFVGLGRDQDETAVPLAHQVHRARSFPGLLHEVLAVAEG</sequence>
<dbReference type="PANTHER" id="PTHR30204">
    <property type="entry name" value="REDOX-CYCLING DRUG-SENSING TRANSCRIPTIONAL ACTIVATOR SOXR"/>
    <property type="match status" value="1"/>
</dbReference>
<dbReference type="RefSeq" id="WP_153021972.1">
    <property type="nucleotide sequence ID" value="NZ_BAABIH010000001.1"/>
</dbReference>
<keyword evidence="5" id="KW-1185">Reference proteome</keyword>
<dbReference type="InterPro" id="IPR009061">
    <property type="entry name" value="DNA-bd_dom_put_sf"/>
</dbReference>
<protein>
    <submittedName>
        <fullName evidence="4">HTH-type transcriptional repressor CarH</fullName>
    </submittedName>
</protein>
<dbReference type="Gene3D" id="1.10.1660.10">
    <property type="match status" value="1"/>
</dbReference>
<dbReference type="GO" id="GO:0003700">
    <property type="term" value="F:DNA-binding transcription factor activity"/>
    <property type="evidence" value="ECO:0007669"/>
    <property type="project" value="InterPro"/>
</dbReference>
<evidence type="ECO:0000313" key="4">
    <source>
        <dbReference type="EMBL" id="QFU97378.1"/>
    </source>
</evidence>
<proteinExistence type="predicted"/>
<dbReference type="InterPro" id="IPR047057">
    <property type="entry name" value="MerR_fam"/>
</dbReference>
<accession>A0A5P9Q7G4</accession>
<dbReference type="SUPFAM" id="SSF46955">
    <property type="entry name" value="Putative DNA-binding domain"/>
    <property type="match status" value="1"/>
</dbReference>
<feature type="compositionally biased region" description="Polar residues" evidence="2">
    <location>
        <begin position="1"/>
        <end position="10"/>
    </location>
</feature>
<dbReference type="AlphaFoldDB" id="A0A5P9Q7G4"/>
<dbReference type="GO" id="GO:0003677">
    <property type="term" value="F:DNA binding"/>
    <property type="evidence" value="ECO:0007669"/>
    <property type="project" value="UniProtKB-KW"/>
</dbReference>
<feature type="domain" description="HTH merR-type" evidence="3">
    <location>
        <begin position="34"/>
        <end position="103"/>
    </location>
</feature>
<evidence type="ECO:0000256" key="1">
    <source>
        <dbReference type="ARBA" id="ARBA00023125"/>
    </source>
</evidence>
<evidence type="ECO:0000259" key="3">
    <source>
        <dbReference type="PROSITE" id="PS50937"/>
    </source>
</evidence>
<dbReference type="KEGG" id="lxl:KDY119_00876"/>
<dbReference type="Pfam" id="PF13411">
    <property type="entry name" value="MerR_1"/>
    <property type="match status" value="1"/>
</dbReference>
<evidence type="ECO:0000313" key="5">
    <source>
        <dbReference type="Proteomes" id="UP000326702"/>
    </source>
</evidence>
<keyword evidence="1" id="KW-0238">DNA-binding</keyword>
<dbReference type="Proteomes" id="UP000326702">
    <property type="component" value="Chromosome"/>
</dbReference>
<reference evidence="4 5" key="1">
    <citation type="submission" date="2019-10" db="EMBL/GenBank/DDBJ databases">
        <title>Genome sequence of Luteimicrobium xylanilyticum HY-24.</title>
        <authorList>
            <person name="Kim D.Y."/>
            <person name="Park H.-Y."/>
        </authorList>
    </citation>
    <scope>NUCLEOTIDE SEQUENCE [LARGE SCALE GENOMIC DNA]</scope>
    <source>
        <strain evidence="4 5">HY-24</strain>
    </source>
</reference>
<dbReference type="SMART" id="SM00422">
    <property type="entry name" value="HTH_MERR"/>
    <property type="match status" value="1"/>
</dbReference>
<dbReference type="PANTHER" id="PTHR30204:SF97">
    <property type="entry name" value="MERR FAMILY REGULATORY PROTEIN"/>
    <property type="match status" value="1"/>
</dbReference>
<dbReference type="PROSITE" id="PS50937">
    <property type="entry name" value="HTH_MERR_2"/>
    <property type="match status" value="1"/>
</dbReference>
<dbReference type="EMBL" id="CP045529">
    <property type="protein sequence ID" value="QFU97378.1"/>
    <property type="molecule type" value="Genomic_DNA"/>
</dbReference>